<name>A0A917FKD2_9GAMM</name>
<evidence type="ECO:0000256" key="4">
    <source>
        <dbReference type="ARBA" id="ARBA00022833"/>
    </source>
</evidence>
<feature type="binding site" evidence="9">
    <location>
        <position position="21"/>
    </location>
    <ligand>
        <name>Zn(2+)</name>
        <dbReference type="ChEBI" id="CHEBI:29105"/>
    </ligand>
</feature>
<dbReference type="EMBL" id="BMEO01000002">
    <property type="protein sequence ID" value="GGF89018.1"/>
    <property type="molecule type" value="Genomic_DNA"/>
</dbReference>
<evidence type="ECO:0000256" key="7">
    <source>
        <dbReference type="ARBA" id="ARBA00057608"/>
    </source>
</evidence>
<dbReference type="InterPro" id="IPR005019">
    <property type="entry name" value="Adenine_glyco"/>
</dbReference>
<feature type="binding site" evidence="9">
    <location>
        <position position="179"/>
    </location>
    <ligand>
        <name>Zn(2+)</name>
        <dbReference type="ChEBI" id="CHEBI:29105"/>
    </ligand>
</feature>
<comment type="function">
    <text evidence="7">Hydrolysis of the deoxyribose N-glycosidic bond to excise 3-methyladenine from the damaged DNA polymer formed by alkylation lesions.</text>
</comment>
<evidence type="ECO:0000256" key="1">
    <source>
        <dbReference type="ARBA" id="ARBA00022723"/>
    </source>
</evidence>
<protein>
    <recommendedName>
        <fullName evidence="8">DNA-3-methyladenine glycosylase I</fullName>
        <ecNumber evidence="8">3.2.2.20</ecNumber>
    </recommendedName>
</protein>
<comment type="catalytic activity">
    <reaction evidence="6">
        <text>Hydrolysis of alkylated DNA, releasing 3-methyladenine.</text>
        <dbReference type="EC" id="3.2.2.20"/>
    </reaction>
</comment>
<proteinExistence type="predicted"/>
<feature type="binding site" evidence="9">
    <location>
        <position position="7"/>
    </location>
    <ligand>
        <name>Zn(2+)</name>
        <dbReference type="ChEBI" id="CHEBI:29105"/>
    </ligand>
</feature>
<evidence type="ECO:0000313" key="11">
    <source>
        <dbReference type="Proteomes" id="UP000605253"/>
    </source>
</evidence>
<keyword evidence="11" id="KW-1185">Reference proteome</keyword>
<keyword evidence="1 9" id="KW-0479">Metal-binding</keyword>
<comment type="caution">
    <text evidence="10">The sequence shown here is derived from an EMBL/GenBank/DDBJ whole genome shotgun (WGS) entry which is preliminary data.</text>
</comment>
<dbReference type="GO" id="GO:0046872">
    <property type="term" value="F:metal ion binding"/>
    <property type="evidence" value="ECO:0007669"/>
    <property type="project" value="UniProtKB-KW"/>
</dbReference>
<keyword evidence="2" id="KW-0227">DNA damage</keyword>
<dbReference type="PANTHER" id="PTHR30037:SF4">
    <property type="entry name" value="DNA-3-METHYLADENINE GLYCOSYLASE I"/>
    <property type="match status" value="1"/>
</dbReference>
<evidence type="ECO:0000256" key="8">
    <source>
        <dbReference type="ARBA" id="ARBA00066766"/>
    </source>
</evidence>
<dbReference type="GO" id="GO:0006284">
    <property type="term" value="P:base-excision repair"/>
    <property type="evidence" value="ECO:0007669"/>
    <property type="project" value="InterPro"/>
</dbReference>
<dbReference type="EC" id="3.2.2.20" evidence="8"/>
<keyword evidence="4 9" id="KW-0862">Zinc</keyword>
<keyword evidence="3" id="KW-0378">Hydrolase</keyword>
<dbReference type="InterPro" id="IPR011257">
    <property type="entry name" value="DNA_glycosylase"/>
</dbReference>
<dbReference type="Pfam" id="PF03352">
    <property type="entry name" value="Adenine_glyco"/>
    <property type="match status" value="1"/>
</dbReference>
<keyword evidence="5" id="KW-0234">DNA repair</keyword>
<dbReference type="SUPFAM" id="SSF48150">
    <property type="entry name" value="DNA-glycosylase"/>
    <property type="match status" value="1"/>
</dbReference>
<evidence type="ECO:0000313" key="10">
    <source>
        <dbReference type="EMBL" id="GGF89018.1"/>
    </source>
</evidence>
<dbReference type="Proteomes" id="UP000605253">
    <property type="component" value="Unassembled WGS sequence"/>
</dbReference>
<reference evidence="10" key="2">
    <citation type="submission" date="2020-09" db="EMBL/GenBank/DDBJ databases">
        <authorList>
            <person name="Sun Q."/>
            <person name="Zhou Y."/>
        </authorList>
    </citation>
    <scope>NUCLEOTIDE SEQUENCE</scope>
    <source>
        <strain evidence="10">CGMCC 1.12181</strain>
    </source>
</reference>
<dbReference type="InterPro" id="IPR052891">
    <property type="entry name" value="DNA-3mA_glycosylase"/>
</dbReference>
<organism evidence="10 11">
    <name type="scientific">Marinicella pacifica</name>
    <dbReference type="NCBI Taxonomy" id="1171543"/>
    <lineage>
        <taxon>Bacteria</taxon>
        <taxon>Pseudomonadati</taxon>
        <taxon>Pseudomonadota</taxon>
        <taxon>Gammaproteobacteria</taxon>
        <taxon>Lysobacterales</taxon>
        <taxon>Marinicellaceae</taxon>
        <taxon>Marinicella</taxon>
    </lineage>
</organism>
<evidence type="ECO:0000256" key="5">
    <source>
        <dbReference type="ARBA" id="ARBA00023204"/>
    </source>
</evidence>
<evidence type="ECO:0000256" key="3">
    <source>
        <dbReference type="ARBA" id="ARBA00022801"/>
    </source>
</evidence>
<dbReference type="GO" id="GO:0008725">
    <property type="term" value="F:DNA-3-methyladenine glycosylase activity"/>
    <property type="evidence" value="ECO:0007669"/>
    <property type="project" value="UniProtKB-EC"/>
</dbReference>
<evidence type="ECO:0000256" key="2">
    <source>
        <dbReference type="ARBA" id="ARBA00022763"/>
    </source>
</evidence>
<feature type="binding site" evidence="9">
    <location>
        <position position="183"/>
    </location>
    <ligand>
        <name>Zn(2+)</name>
        <dbReference type="ChEBI" id="CHEBI:29105"/>
    </ligand>
</feature>
<dbReference type="Gene3D" id="1.10.340.30">
    <property type="entry name" value="Hypothetical protein, domain 2"/>
    <property type="match status" value="1"/>
</dbReference>
<gene>
    <name evidence="10" type="primary">tag</name>
    <name evidence="10" type="ORF">GCM10011365_07780</name>
</gene>
<dbReference type="AlphaFoldDB" id="A0A917FKD2"/>
<reference evidence="10" key="1">
    <citation type="journal article" date="2014" name="Int. J. Syst. Evol. Microbiol.">
        <title>Complete genome sequence of Corynebacterium casei LMG S-19264T (=DSM 44701T), isolated from a smear-ripened cheese.</title>
        <authorList>
            <consortium name="US DOE Joint Genome Institute (JGI-PGF)"/>
            <person name="Walter F."/>
            <person name="Albersmeier A."/>
            <person name="Kalinowski J."/>
            <person name="Ruckert C."/>
        </authorList>
    </citation>
    <scope>NUCLEOTIDE SEQUENCE</scope>
    <source>
        <strain evidence="10">CGMCC 1.12181</strain>
    </source>
</reference>
<dbReference type="FunFam" id="1.10.340.30:FF:000009">
    <property type="entry name" value="DNA-3-methyladenine glycosylase I"/>
    <property type="match status" value="1"/>
</dbReference>
<dbReference type="RefSeq" id="WP_188364361.1">
    <property type="nucleotide sequence ID" value="NZ_BAABJF010000032.1"/>
</dbReference>
<evidence type="ECO:0000256" key="9">
    <source>
        <dbReference type="PIRSR" id="PIRSR605019-1"/>
    </source>
</evidence>
<sequence>MSNKQRCQWAQNATPLEQNYHDHEWGRPVYEDKKWFEFIVLEGAQAGLSWSTILHKREGYRKAFSNFDFEQVAQFTEKDQAQLKENPEIVRNKLKIASAVSNARAFIKVRQEFGCFNDYIWQFVDGQPIINHWSESGQVPVTTKESDALSRDLKKRGFKFVGSTICYALMQATGLVNDHTTDCFCYDKSLRS</sequence>
<accession>A0A917FKD2</accession>
<evidence type="ECO:0000256" key="6">
    <source>
        <dbReference type="ARBA" id="ARBA00052558"/>
    </source>
</evidence>
<dbReference type="PANTHER" id="PTHR30037">
    <property type="entry name" value="DNA-3-METHYLADENINE GLYCOSYLASE 1"/>
    <property type="match status" value="1"/>
</dbReference>